<dbReference type="GO" id="GO:0046428">
    <property type="term" value="F:1,4-dihydroxy-2-naphthoate polyprenyltransferase activity"/>
    <property type="evidence" value="ECO:0007669"/>
    <property type="project" value="UniProtKB-UniRule"/>
</dbReference>
<keyword evidence="3 9" id="KW-1003">Cell membrane</keyword>
<keyword evidence="4" id="KW-0997">Cell inner membrane</keyword>
<dbReference type="Pfam" id="PF01040">
    <property type="entry name" value="UbiA"/>
    <property type="match status" value="1"/>
</dbReference>
<dbReference type="InterPro" id="IPR026046">
    <property type="entry name" value="UBIAD1"/>
</dbReference>
<evidence type="ECO:0000256" key="8">
    <source>
        <dbReference type="ARBA" id="ARBA00023136"/>
    </source>
</evidence>
<dbReference type="EMBL" id="DSMG01000077">
    <property type="protein sequence ID" value="HDX31216.1"/>
    <property type="molecule type" value="Genomic_DNA"/>
</dbReference>
<dbReference type="Gene3D" id="1.10.357.140">
    <property type="entry name" value="UbiA prenyltransferase"/>
    <property type="match status" value="1"/>
</dbReference>
<evidence type="ECO:0000256" key="9">
    <source>
        <dbReference type="HAMAP-Rule" id="MF_01937"/>
    </source>
</evidence>
<dbReference type="UniPathway" id="UPA00079">
    <property type="reaction ID" value="UER00168"/>
</dbReference>
<evidence type="ECO:0000256" key="10">
    <source>
        <dbReference type="NCBIfam" id="TIGR00751"/>
    </source>
</evidence>
<comment type="catalytic activity">
    <reaction evidence="9">
        <text>an all-trans-polyprenyl diphosphate + 1,4-dihydroxy-2-naphthoate + H(+) = a 2-demethylmenaquinol + CO2 + diphosphate</text>
        <dbReference type="Rhea" id="RHEA:26478"/>
        <dbReference type="Rhea" id="RHEA-COMP:9563"/>
        <dbReference type="Rhea" id="RHEA-COMP:9564"/>
        <dbReference type="ChEBI" id="CHEBI:11173"/>
        <dbReference type="ChEBI" id="CHEBI:15378"/>
        <dbReference type="ChEBI" id="CHEBI:16526"/>
        <dbReference type="ChEBI" id="CHEBI:33019"/>
        <dbReference type="ChEBI" id="CHEBI:55437"/>
        <dbReference type="ChEBI" id="CHEBI:58914"/>
        <dbReference type="EC" id="2.5.1.74"/>
    </reaction>
</comment>
<dbReference type="NCBIfam" id="TIGR00751">
    <property type="entry name" value="menA"/>
    <property type="match status" value="1"/>
</dbReference>
<keyword evidence="7 9" id="KW-1133">Transmembrane helix</keyword>
<feature type="transmembrane region" description="Helical" evidence="9">
    <location>
        <begin position="280"/>
        <end position="297"/>
    </location>
</feature>
<comment type="subcellular location">
    <subcellularLocation>
        <location evidence="9">Cell membrane</location>
        <topology evidence="9">Multi-pass membrane protein</topology>
    </subcellularLocation>
    <subcellularLocation>
        <location evidence="1">Membrane</location>
        <topology evidence="1">Multi-pass membrane protein</topology>
    </subcellularLocation>
</comment>
<dbReference type="InterPro" id="IPR004657">
    <property type="entry name" value="MenA"/>
</dbReference>
<comment type="function">
    <text evidence="9">Conversion of 1,4-dihydroxy-2-naphthoate (DHNA) to demethylmenaquinone (DMK).</text>
</comment>
<feature type="transmembrane region" description="Helical" evidence="9">
    <location>
        <begin position="20"/>
        <end position="37"/>
    </location>
</feature>
<dbReference type="PANTHER" id="PTHR13929:SF0">
    <property type="entry name" value="UBIA PRENYLTRANSFERASE DOMAIN-CONTAINING PROTEIN 1"/>
    <property type="match status" value="1"/>
</dbReference>
<comment type="pathway">
    <text evidence="9">Quinol/quinone metabolism; menaquinone biosynthesis; menaquinol from 1,4-dihydroxy-2-naphthoate: step 1/2.</text>
</comment>
<dbReference type="HAMAP" id="MF_01937">
    <property type="entry name" value="MenA_1"/>
    <property type="match status" value="1"/>
</dbReference>
<feature type="transmembrane region" description="Helical" evidence="9">
    <location>
        <begin position="121"/>
        <end position="138"/>
    </location>
</feature>
<evidence type="ECO:0000256" key="1">
    <source>
        <dbReference type="ARBA" id="ARBA00004141"/>
    </source>
</evidence>
<evidence type="ECO:0000256" key="7">
    <source>
        <dbReference type="ARBA" id="ARBA00022989"/>
    </source>
</evidence>
<feature type="transmembrane region" description="Helical" evidence="9">
    <location>
        <begin position="223"/>
        <end position="241"/>
    </location>
</feature>
<dbReference type="PANTHER" id="PTHR13929">
    <property type="entry name" value="1,4-DIHYDROXY-2-NAPHTHOATE OCTAPRENYLTRANSFERASE"/>
    <property type="match status" value="1"/>
</dbReference>
<feature type="transmembrane region" description="Helical" evidence="9">
    <location>
        <begin position="247"/>
        <end position="268"/>
    </location>
</feature>
<dbReference type="InterPro" id="IPR000537">
    <property type="entry name" value="UbiA_prenyltransferase"/>
</dbReference>
<protein>
    <recommendedName>
        <fullName evidence="9 10">1,4-dihydroxy-2-naphthoate octaprenyltransferase</fullName>
        <shortName evidence="9">DHNA-octaprenyltransferase</shortName>
        <ecNumber evidence="9 10">2.5.1.74</ecNumber>
    </recommendedName>
</protein>
<gene>
    <name evidence="9" type="primary">menA</name>
    <name evidence="11" type="ORF">ENQ20_06935</name>
</gene>
<feature type="transmembrane region" description="Helical" evidence="9">
    <location>
        <begin position="43"/>
        <end position="63"/>
    </location>
</feature>
<name>A0A7C1FGK0_9CHLR</name>
<comment type="similarity">
    <text evidence="9">Belongs to the MenA family. Type 1 subfamily.</text>
</comment>
<dbReference type="GO" id="GO:0009234">
    <property type="term" value="P:menaquinone biosynthetic process"/>
    <property type="evidence" value="ECO:0007669"/>
    <property type="project" value="UniProtKB-UniRule"/>
</dbReference>
<proteinExistence type="inferred from homology"/>
<accession>A0A7C1FGK0</accession>
<dbReference type="FunFam" id="1.10.357.140:FF:000016">
    <property type="entry name" value="1,4-dihydroxy-2-naphthoate octaprenyltransferase"/>
    <property type="match status" value="1"/>
</dbReference>
<feature type="transmembrane region" description="Helical" evidence="9">
    <location>
        <begin position="174"/>
        <end position="194"/>
    </location>
</feature>
<sequence>MATQTITRRQAWILAARPKTLPAALSPVIVGSAFAFADGGFDWLPALAAALGALLLQILSNFANDYSDFFRGADTPDRLGPVRVTSAGLIRPEEMRRGIVVVIALAVLVGLYLIWVGGWPILAIGVAGILAALAYTGGPFPFGYYGLGEAFVFLFFGVAAVCGTYYVQTLTLTLPVVLASFAVGALVTAILVVNNYRDIETDRRAGKRTLAVRLGRRGTQLEYVILLTFAYVMVLVLWLLLDAGAWVLLALLTLPLAVQLVRTLTAAVDGPTLNRTLAGTARLALLFSLLFAAGIVLG</sequence>
<reference evidence="11" key="1">
    <citation type="journal article" date="2020" name="mSystems">
        <title>Genome- and Community-Level Interaction Insights into Carbon Utilization and Element Cycling Functions of Hydrothermarchaeota in Hydrothermal Sediment.</title>
        <authorList>
            <person name="Zhou Z."/>
            <person name="Liu Y."/>
            <person name="Xu W."/>
            <person name="Pan J."/>
            <person name="Luo Z.H."/>
            <person name="Li M."/>
        </authorList>
    </citation>
    <scope>NUCLEOTIDE SEQUENCE [LARGE SCALE GENOMIC DNA]</scope>
    <source>
        <strain evidence="11">SpSt-289</strain>
    </source>
</reference>
<dbReference type="CDD" id="cd13962">
    <property type="entry name" value="PT_UbiA_UBIAD1"/>
    <property type="match status" value="1"/>
</dbReference>
<keyword evidence="2 9" id="KW-0474">Menaquinone biosynthesis</keyword>
<dbReference type="GO" id="GO:0005886">
    <property type="term" value="C:plasma membrane"/>
    <property type="evidence" value="ECO:0007669"/>
    <property type="project" value="UniProtKB-SubCell"/>
</dbReference>
<dbReference type="EC" id="2.5.1.74" evidence="9 10"/>
<keyword evidence="5 9" id="KW-0808">Transferase</keyword>
<keyword evidence="8 9" id="KW-0472">Membrane</keyword>
<dbReference type="PIRSF" id="PIRSF005355">
    <property type="entry name" value="UBIAD1"/>
    <property type="match status" value="1"/>
</dbReference>
<dbReference type="AlphaFoldDB" id="A0A7C1FGK0"/>
<organism evidence="11">
    <name type="scientific">Caldilinea aerophila</name>
    <dbReference type="NCBI Taxonomy" id="133453"/>
    <lineage>
        <taxon>Bacteria</taxon>
        <taxon>Bacillati</taxon>
        <taxon>Chloroflexota</taxon>
        <taxon>Caldilineae</taxon>
        <taxon>Caldilineales</taxon>
        <taxon>Caldilineaceae</taxon>
        <taxon>Caldilinea</taxon>
    </lineage>
</organism>
<dbReference type="GO" id="GO:0042371">
    <property type="term" value="P:vitamin K biosynthetic process"/>
    <property type="evidence" value="ECO:0007669"/>
    <property type="project" value="TreeGrafter"/>
</dbReference>
<evidence type="ECO:0000313" key="11">
    <source>
        <dbReference type="EMBL" id="HDX31216.1"/>
    </source>
</evidence>
<dbReference type="NCBIfam" id="NF004751">
    <property type="entry name" value="PRK06080.1-3"/>
    <property type="match status" value="1"/>
</dbReference>
<evidence type="ECO:0000256" key="4">
    <source>
        <dbReference type="ARBA" id="ARBA00022519"/>
    </source>
</evidence>
<feature type="transmembrane region" description="Helical" evidence="9">
    <location>
        <begin position="98"/>
        <end position="115"/>
    </location>
</feature>
<evidence type="ECO:0000256" key="2">
    <source>
        <dbReference type="ARBA" id="ARBA00022428"/>
    </source>
</evidence>
<dbReference type="InterPro" id="IPR044878">
    <property type="entry name" value="UbiA_sf"/>
</dbReference>
<evidence type="ECO:0000256" key="6">
    <source>
        <dbReference type="ARBA" id="ARBA00022692"/>
    </source>
</evidence>
<feature type="transmembrane region" description="Helical" evidence="9">
    <location>
        <begin position="150"/>
        <end position="168"/>
    </location>
</feature>
<dbReference type="Gene3D" id="1.20.120.1780">
    <property type="entry name" value="UbiA prenyltransferase"/>
    <property type="match status" value="1"/>
</dbReference>
<evidence type="ECO:0000256" key="5">
    <source>
        <dbReference type="ARBA" id="ARBA00022679"/>
    </source>
</evidence>
<comment type="caution">
    <text evidence="11">The sequence shown here is derived from an EMBL/GenBank/DDBJ whole genome shotgun (WGS) entry which is preliminary data.</text>
</comment>
<keyword evidence="6 9" id="KW-0812">Transmembrane</keyword>
<evidence type="ECO:0000256" key="3">
    <source>
        <dbReference type="ARBA" id="ARBA00022475"/>
    </source>
</evidence>